<feature type="binding site" evidence="7">
    <location>
        <position position="118"/>
    </location>
    <ligand>
        <name>5-amino-6-(D-ribitylamino)uracil</name>
        <dbReference type="ChEBI" id="CHEBI:15934"/>
    </ligand>
</feature>
<dbReference type="PATRIC" id="fig|1495769.3.peg.147"/>
<sequence length="161" mass="17918">MYNRIDNIFEGQLFDVNGRYVIVSGRVNYFIVENLIKGAINSLLIHGVDKKNIYIIYVPGAWEFPIVIKRILEILKPDAIIAIGAIIIGDTPHFEQIYSQCNSAINSLQLIFDTPITNGVLTVNTIEQAIERSGTKIINKGIEAAIAAMEMVSLLRKLSIT</sequence>
<dbReference type="GO" id="GO:0009231">
    <property type="term" value="P:riboflavin biosynthetic process"/>
    <property type="evidence" value="ECO:0007669"/>
    <property type="project" value="UniProtKB-UniRule"/>
</dbReference>
<dbReference type="InterPro" id="IPR036467">
    <property type="entry name" value="LS/RS_sf"/>
</dbReference>
<dbReference type="AlphaFoldDB" id="A0A078KHM9"/>
<dbReference type="GO" id="GO:0005829">
    <property type="term" value="C:cytosol"/>
    <property type="evidence" value="ECO:0007669"/>
    <property type="project" value="TreeGrafter"/>
</dbReference>
<dbReference type="OrthoDB" id="9809709at2"/>
<protein>
    <recommendedName>
        <fullName evidence="3 7">6,7-dimethyl-8-ribityllumazine synthase</fullName>
        <shortName evidence="7">DMRL synthase</shortName>
        <shortName evidence="7">LS</shortName>
        <shortName evidence="7">Lumazine synthase</shortName>
        <ecNumber evidence="3 7">2.5.1.78</ecNumber>
    </recommendedName>
</protein>
<keyword evidence="5 7" id="KW-0808">Transferase</keyword>
<dbReference type="KEGG" id="eme:CEM_157"/>
<comment type="pathway">
    <text evidence="1 7">Cofactor biosynthesis; riboflavin biosynthesis; riboflavin from 2-hydroxy-3-oxobutyl phosphate and 5-amino-6-(D-ribitylamino)uracil: step 1/2.</text>
</comment>
<dbReference type="HOGENOM" id="CLU_089358_1_1_6"/>
<organism evidence="8 9">
    <name type="scientific">Candidatus Johnevansia muelleri</name>
    <dbReference type="NCBI Taxonomy" id="1495769"/>
    <lineage>
        <taxon>Bacteria</taxon>
        <taxon>Pseudomonadati</taxon>
        <taxon>Pseudomonadota</taxon>
        <taxon>Gammaproteobacteria</taxon>
        <taxon>Candidatus Johnevansiales</taxon>
        <taxon>Candidatus Johnevansiaceae</taxon>
        <taxon>Candidatus Johnevansia</taxon>
    </lineage>
</organism>
<keyword evidence="4 7" id="KW-0686">Riboflavin biosynthesis</keyword>
<evidence type="ECO:0000256" key="7">
    <source>
        <dbReference type="HAMAP-Rule" id="MF_00178"/>
    </source>
</evidence>
<keyword evidence="9" id="KW-1185">Reference proteome</keyword>
<dbReference type="InterPro" id="IPR034964">
    <property type="entry name" value="LS"/>
</dbReference>
<comment type="similarity">
    <text evidence="2 7">Belongs to the DMRL synthase family.</text>
</comment>
<gene>
    <name evidence="7 8" type="primary">ribH</name>
    <name evidence="8" type="ORF">CEM_157</name>
</gene>
<comment type="subunit">
    <text evidence="7">Forms an icosahedral capsid composed of 60 subunits, arranged as a dodecamer of pentamers.</text>
</comment>
<evidence type="ECO:0000313" key="9">
    <source>
        <dbReference type="Proteomes" id="UP000032420"/>
    </source>
</evidence>
<dbReference type="PANTHER" id="PTHR21058">
    <property type="entry name" value="6,7-DIMETHYL-8-RIBITYLLUMAZINE SYNTHASE DMRL SYNTHASE LUMAZINE SYNTHASE"/>
    <property type="match status" value="1"/>
</dbReference>
<evidence type="ECO:0000256" key="3">
    <source>
        <dbReference type="ARBA" id="ARBA00012664"/>
    </source>
</evidence>
<comment type="function">
    <text evidence="7">Catalyzes the formation of 6,7-dimethyl-8-ribityllumazine by condensation of 5-amino-6-(D-ribitylamino)uracil with 3,4-dihydroxy-2-butanone 4-phosphate. This is the penultimate step in the biosynthesis of riboflavin.</text>
</comment>
<dbReference type="Gene3D" id="3.40.50.960">
    <property type="entry name" value="Lumazine/riboflavin synthase"/>
    <property type="match status" value="1"/>
</dbReference>
<feature type="binding site" evidence="7">
    <location>
        <position position="132"/>
    </location>
    <ligand>
        <name>(2S)-2-hydroxy-3-oxobutyl phosphate</name>
        <dbReference type="ChEBI" id="CHEBI:58830"/>
    </ligand>
</feature>
<dbReference type="EC" id="2.5.1.78" evidence="3 7"/>
<feature type="active site" description="Proton donor" evidence="7">
    <location>
        <position position="93"/>
    </location>
</feature>
<dbReference type="CDD" id="cd09209">
    <property type="entry name" value="Lumazine_synthase-I"/>
    <property type="match status" value="1"/>
</dbReference>
<evidence type="ECO:0000256" key="6">
    <source>
        <dbReference type="ARBA" id="ARBA00048785"/>
    </source>
</evidence>
<comment type="catalytic activity">
    <reaction evidence="6 7">
        <text>(2S)-2-hydroxy-3-oxobutyl phosphate + 5-amino-6-(D-ribitylamino)uracil = 6,7-dimethyl-8-(1-D-ribityl)lumazine + phosphate + 2 H2O + H(+)</text>
        <dbReference type="Rhea" id="RHEA:26152"/>
        <dbReference type="ChEBI" id="CHEBI:15377"/>
        <dbReference type="ChEBI" id="CHEBI:15378"/>
        <dbReference type="ChEBI" id="CHEBI:15934"/>
        <dbReference type="ChEBI" id="CHEBI:43474"/>
        <dbReference type="ChEBI" id="CHEBI:58201"/>
        <dbReference type="ChEBI" id="CHEBI:58830"/>
        <dbReference type="EC" id="2.5.1.78"/>
    </reaction>
</comment>
<dbReference type="Proteomes" id="UP000032420">
    <property type="component" value="Chromosome I"/>
</dbReference>
<feature type="binding site" evidence="7">
    <location>
        <begin position="90"/>
        <end position="91"/>
    </location>
    <ligand>
        <name>(2S)-2-hydroxy-3-oxobutyl phosphate</name>
        <dbReference type="ChEBI" id="CHEBI:58830"/>
    </ligand>
</feature>
<name>A0A078KHM9_9GAMM</name>
<evidence type="ECO:0000256" key="5">
    <source>
        <dbReference type="ARBA" id="ARBA00022679"/>
    </source>
</evidence>
<feature type="binding site" evidence="7">
    <location>
        <begin position="61"/>
        <end position="63"/>
    </location>
    <ligand>
        <name>5-amino-6-(D-ribitylamino)uracil</name>
        <dbReference type="ChEBI" id="CHEBI:15934"/>
    </ligand>
</feature>
<dbReference type="NCBIfam" id="TIGR00114">
    <property type="entry name" value="lumazine-synth"/>
    <property type="match status" value="1"/>
</dbReference>
<evidence type="ECO:0000313" key="8">
    <source>
        <dbReference type="EMBL" id="CDZ16425.1"/>
    </source>
</evidence>
<evidence type="ECO:0000256" key="2">
    <source>
        <dbReference type="ARBA" id="ARBA00007424"/>
    </source>
</evidence>
<evidence type="ECO:0000256" key="1">
    <source>
        <dbReference type="ARBA" id="ARBA00004917"/>
    </source>
</evidence>
<dbReference type="SUPFAM" id="SSF52121">
    <property type="entry name" value="Lumazine synthase"/>
    <property type="match status" value="1"/>
</dbReference>
<reference evidence="9" key="1">
    <citation type="submission" date="2014-07" db="EMBL/GenBank/DDBJ databases">
        <authorList>
            <person name="Santos-Garcia D."/>
        </authorList>
    </citation>
    <scope>NUCLEOTIDE SEQUENCE [LARGE SCALE GENOMIC DNA]</scope>
</reference>
<proteinExistence type="inferred from homology"/>
<dbReference type="HAMAP" id="MF_00178">
    <property type="entry name" value="Lumazine_synth"/>
    <property type="match status" value="1"/>
</dbReference>
<comment type="caution">
    <text evidence="7">Lacks conserved residue(s) required for the propagation of feature annotation.</text>
</comment>
<accession>A0A078KHM9</accession>
<dbReference type="InterPro" id="IPR002180">
    <property type="entry name" value="LS/RS"/>
</dbReference>
<dbReference type="UniPathway" id="UPA00275">
    <property type="reaction ID" value="UER00404"/>
</dbReference>
<dbReference type="PANTHER" id="PTHR21058:SF0">
    <property type="entry name" value="6,7-DIMETHYL-8-RIBITYLLUMAZINE SYNTHASE"/>
    <property type="match status" value="1"/>
</dbReference>
<dbReference type="EMBL" id="LM655252">
    <property type="protein sequence ID" value="CDZ16425.1"/>
    <property type="molecule type" value="Genomic_DNA"/>
</dbReference>
<dbReference type="GO" id="GO:0000906">
    <property type="term" value="F:6,7-dimethyl-8-ribityllumazine synthase activity"/>
    <property type="evidence" value="ECO:0007669"/>
    <property type="project" value="UniProtKB-UniRule"/>
</dbReference>
<feature type="binding site" evidence="7">
    <location>
        <begin position="85"/>
        <end position="87"/>
    </location>
    <ligand>
        <name>5-amino-6-(D-ribitylamino)uracil</name>
        <dbReference type="ChEBI" id="CHEBI:15934"/>
    </ligand>
</feature>
<dbReference type="GO" id="GO:0009349">
    <property type="term" value="C:riboflavin synthase complex"/>
    <property type="evidence" value="ECO:0007669"/>
    <property type="project" value="UniProtKB-UniRule"/>
</dbReference>
<dbReference type="Pfam" id="PF00885">
    <property type="entry name" value="DMRL_synthase"/>
    <property type="match status" value="1"/>
</dbReference>
<dbReference type="STRING" id="1495769.CEM_157"/>
<evidence type="ECO:0000256" key="4">
    <source>
        <dbReference type="ARBA" id="ARBA00022619"/>
    </source>
</evidence>